<dbReference type="Gene3D" id="3.30.200.20">
    <property type="entry name" value="Phosphorylase Kinase, domain 1"/>
    <property type="match status" value="1"/>
</dbReference>
<reference evidence="4" key="1">
    <citation type="journal article" date="2019" name="Int. J. Syst. Evol. Microbiol.">
        <title>The Global Catalogue of Microorganisms (GCM) 10K type strain sequencing project: providing services to taxonomists for standard genome sequencing and annotation.</title>
        <authorList>
            <consortium name="The Broad Institute Genomics Platform"/>
            <consortium name="The Broad Institute Genome Sequencing Center for Infectious Disease"/>
            <person name="Wu L."/>
            <person name="Ma J."/>
        </authorList>
    </citation>
    <scope>NUCLEOTIDE SEQUENCE [LARGE SCALE GENOMIC DNA]</scope>
    <source>
        <strain evidence="4">CGMCC 1.10759</strain>
    </source>
</reference>
<dbReference type="Pfam" id="PF01636">
    <property type="entry name" value="APH"/>
    <property type="match status" value="1"/>
</dbReference>
<evidence type="ECO:0000256" key="1">
    <source>
        <dbReference type="ARBA" id="ARBA00038240"/>
    </source>
</evidence>
<accession>A0ABV8T2S0</accession>
<comment type="caution">
    <text evidence="3">The sequence shown here is derived from an EMBL/GenBank/DDBJ whole genome shotgun (WGS) entry which is preliminary data.</text>
</comment>
<keyword evidence="4" id="KW-1185">Reference proteome</keyword>
<comment type="similarity">
    <text evidence="1">Belongs to the pseudomonas-type ThrB family.</text>
</comment>
<evidence type="ECO:0000313" key="3">
    <source>
        <dbReference type="EMBL" id="MFC4313712.1"/>
    </source>
</evidence>
<dbReference type="InterPro" id="IPR050249">
    <property type="entry name" value="Pseudomonas-type_ThrB"/>
</dbReference>
<dbReference type="RefSeq" id="WP_380604273.1">
    <property type="nucleotide sequence ID" value="NZ_JBHSDU010000015.1"/>
</dbReference>
<gene>
    <name evidence="3" type="ORF">ACFPN2_31855</name>
</gene>
<dbReference type="PANTHER" id="PTHR21064:SF6">
    <property type="entry name" value="AMINOGLYCOSIDE PHOSPHOTRANSFERASE DOMAIN-CONTAINING PROTEIN"/>
    <property type="match status" value="1"/>
</dbReference>
<dbReference type="InterPro" id="IPR002575">
    <property type="entry name" value="Aminoglycoside_PTrfase"/>
</dbReference>
<dbReference type="EMBL" id="JBHSDU010000015">
    <property type="protein sequence ID" value="MFC4313712.1"/>
    <property type="molecule type" value="Genomic_DNA"/>
</dbReference>
<dbReference type="Gene3D" id="3.90.1200.10">
    <property type="match status" value="1"/>
</dbReference>
<organism evidence="3 4">
    <name type="scientific">Steroidobacter flavus</name>
    <dbReference type="NCBI Taxonomy" id="1842136"/>
    <lineage>
        <taxon>Bacteria</taxon>
        <taxon>Pseudomonadati</taxon>
        <taxon>Pseudomonadota</taxon>
        <taxon>Gammaproteobacteria</taxon>
        <taxon>Steroidobacterales</taxon>
        <taxon>Steroidobacteraceae</taxon>
        <taxon>Steroidobacter</taxon>
    </lineage>
</organism>
<proteinExistence type="inferred from homology"/>
<evidence type="ECO:0000313" key="4">
    <source>
        <dbReference type="Proteomes" id="UP001595904"/>
    </source>
</evidence>
<sequence>MLDHNPVPLQAVILYSTLRAESIRDLLLHHYDLDHSLECIFFCRGVSDTYFVSAAGERFAMKVFRASWRSEEAILGELAAIRHVGSKGVDVAMPVPRRDGKWVCSIRAPEGVRKAVLFRWADGRAPKYTDDAQARRYGALIANLHIAGDDLPPSSARPRLDASYLFQVPVAKVLAHVANKPAIARDLQRLIERTGERLQRAAPDLHWGFCHGDVWSNNARLHGDRLVLFDFDFCGAGWQVFDLASYRWHARFENQENSAWPPFIESYLQVRPAAADSLKFVGLFMILKHLWTTAHFVGRLPETGAYFLSDEYLENTVPFCERIEAELIDG</sequence>
<dbReference type="PANTHER" id="PTHR21064">
    <property type="entry name" value="AMINOGLYCOSIDE PHOSPHOTRANSFERASE DOMAIN-CONTAINING PROTEIN-RELATED"/>
    <property type="match status" value="1"/>
</dbReference>
<feature type="domain" description="Aminoglycoside phosphotransferase" evidence="2">
    <location>
        <begin position="45"/>
        <end position="256"/>
    </location>
</feature>
<dbReference type="SUPFAM" id="SSF56112">
    <property type="entry name" value="Protein kinase-like (PK-like)"/>
    <property type="match status" value="1"/>
</dbReference>
<dbReference type="Proteomes" id="UP001595904">
    <property type="component" value="Unassembled WGS sequence"/>
</dbReference>
<protein>
    <submittedName>
        <fullName evidence="3">Phosphotransferase enzyme family protein</fullName>
    </submittedName>
</protein>
<evidence type="ECO:0000259" key="2">
    <source>
        <dbReference type="Pfam" id="PF01636"/>
    </source>
</evidence>
<dbReference type="InterPro" id="IPR011009">
    <property type="entry name" value="Kinase-like_dom_sf"/>
</dbReference>
<name>A0ABV8T2S0_9GAMM</name>